<dbReference type="Proteomes" id="UP000250140">
    <property type="component" value="Unassembled WGS sequence"/>
</dbReference>
<dbReference type="PANTHER" id="PTHR23176:SF136">
    <property type="entry name" value="RHO GTPASE ACTIVATOR (RGD1)"/>
    <property type="match status" value="1"/>
</dbReference>
<reference evidence="7 8" key="1">
    <citation type="journal article" date="2016" name="Nat. Commun.">
        <title>Ectomycorrhizal ecology is imprinted in the genome of the dominant symbiotic fungus Cenococcum geophilum.</title>
        <authorList>
            <consortium name="DOE Joint Genome Institute"/>
            <person name="Peter M."/>
            <person name="Kohler A."/>
            <person name="Ohm R.A."/>
            <person name="Kuo A."/>
            <person name="Krutzmann J."/>
            <person name="Morin E."/>
            <person name="Arend M."/>
            <person name="Barry K.W."/>
            <person name="Binder M."/>
            <person name="Choi C."/>
            <person name="Clum A."/>
            <person name="Copeland A."/>
            <person name="Grisel N."/>
            <person name="Haridas S."/>
            <person name="Kipfer T."/>
            <person name="LaButti K."/>
            <person name="Lindquist E."/>
            <person name="Lipzen A."/>
            <person name="Maire R."/>
            <person name="Meier B."/>
            <person name="Mihaltcheva S."/>
            <person name="Molinier V."/>
            <person name="Murat C."/>
            <person name="Poggeler S."/>
            <person name="Quandt C.A."/>
            <person name="Sperisen C."/>
            <person name="Tritt A."/>
            <person name="Tisserant E."/>
            <person name="Crous P.W."/>
            <person name="Henrissat B."/>
            <person name="Nehls U."/>
            <person name="Egli S."/>
            <person name="Spatafora J.W."/>
            <person name="Grigoriev I.V."/>
            <person name="Martin F.M."/>
        </authorList>
    </citation>
    <scope>NUCLEOTIDE SEQUENCE [LARGE SCALE GENOMIC DNA]</scope>
    <source>
        <strain evidence="7 8">CBS 207.34</strain>
    </source>
</reference>
<dbReference type="Pfam" id="PF00620">
    <property type="entry name" value="RhoGAP"/>
    <property type="match status" value="1"/>
</dbReference>
<keyword evidence="1" id="KW-0343">GTPase activation</keyword>
<dbReference type="InterPro" id="IPR027267">
    <property type="entry name" value="AH/BAR_dom_sf"/>
</dbReference>
<feature type="compositionally biased region" description="Polar residues" evidence="4">
    <location>
        <begin position="17"/>
        <end position="31"/>
    </location>
</feature>
<dbReference type="GO" id="GO:0005096">
    <property type="term" value="F:GTPase activator activity"/>
    <property type="evidence" value="ECO:0007669"/>
    <property type="project" value="UniProtKB-KW"/>
</dbReference>
<protein>
    <submittedName>
        <fullName evidence="7">RhoGAP-domain-containing protein</fullName>
    </submittedName>
</protein>
<evidence type="ECO:0000313" key="7">
    <source>
        <dbReference type="EMBL" id="OCL07588.1"/>
    </source>
</evidence>
<keyword evidence="8" id="KW-1185">Reference proteome</keyword>
<feature type="region of interest" description="Disordered" evidence="4">
    <location>
        <begin position="365"/>
        <end position="503"/>
    </location>
</feature>
<dbReference type="FunFam" id="1.20.1270.60:FF:000063">
    <property type="entry name" value="Rho GTPase activator"/>
    <property type="match status" value="1"/>
</dbReference>
<feature type="domain" description="F-BAR" evidence="6">
    <location>
        <begin position="71"/>
        <end position="337"/>
    </location>
</feature>
<dbReference type="Pfam" id="PF00611">
    <property type="entry name" value="FCH"/>
    <property type="match status" value="1"/>
</dbReference>
<feature type="domain" description="Rho-GAP" evidence="5">
    <location>
        <begin position="517"/>
        <end position="706"/>
    </location>
</feature>
<organism evidence="7 8">
    <name type="scientific">Glonium stellatum</name>
    <dbReference type="NCBI Taxonomy" id="574774"/>
    <lineage>
        <taxon>Eukaryota</taxon>
        <taxon>Fungi</taxon>
        <taxon>Dikarya</taxon>
        <taxon>Ascomycota</taxon>
        <taxon>Pezizomycotina</taxon>
        <taxon>Dothideomycetes</taxon>
        <taxon>Pleosporomycetidae</taxon>
        <taxon>Gloniales</taxon>
        <taxon>Gloniaceae</taxon>
        <taxon>Glonium</taxon>
    </lineage>
</organism>
<dbReference type="InterPro" id="IPR008936">
    <property type="entry name" value="Rho_GTPase_activation_prot"/>
</dbReference>
<dbReference type="CDD" id="cd07652">
    <property type="entry name" value="F-BAR_Rgd1"/>
    <property type="match status" value="1"/>
</dbReference>
<dbReference type="InterPro" id="IPR000198">
    <property type="entry name" value="RhoGAP_dom"/>
</dbReference>
<dbReference type="EMBL" id="KV749831">
    <property type="protein sequence ID" value="OCL07588.1"/>
    <property type="molecule type" value="Genomic_DNA"/>
</dbReference>
<accession>A0A8E2F0A7</accession>
<evidence type="ECO:0000313" key="8">
    <source>
        <dbReference type="Proteomes" id="UP000250140"/>
    </source>
</evidence>
<dbReference type="InterPro" id="IPR050729">
    <property type="entry name" value="Rho-GAP"/>
</dbReference>
<dbReference type="SMART" id="SM00055">
    <property type="entry name" value="FCH"/>
    <property type="match status" value="1"/>
</dbReference>
<dbReference type="Gene3D" id="1.10.555.10">
    <property type="entry name" value="Rho GTPase activation protein"/>
    <property type="match status" value="1"/>
</dbReference>
<dbReference type="AlphaFoldDB" id="A0A8E2F0A7"/>
<evidence type="ECO:0000256" key="4">
    <source>
        <dbReference type="SAM" id="MobiDB-lite"/>
    </source>
</evidence>
<dbReference type="InterPro" id="IPR031160">
    <property type="entry name" value="F_BAR_dom"/>
</dbReference>
<dbReference type="SMART" id="SM00324">
    <property type="entry name" value="RhoGAP"/>
    <property type="match status" value="1"/>
</dbReference>
<feature type="region of interest" description="Disordered" evidence="4">
    <location>
        <begin position="1"/>
        <end position="36"/>
    </location>
</feature>
<feature type="compositionally biased region" description="Pro residues" evidence="4">
    <location>
        <begin position="466"/>
        <end position="478"/>
    </location>
</feature>
<dbReference type="SUPFAM" id="SSF48350">
    <property type="entry name" value="GTPase activation domain, GAP"/>
    <property type="match status" value="1"/>
</dbReference>
<dbReference type="OrthoDB" id="437889at2759"/>
<dbReference type="PROSITE" id="PS51741">
    <property type="entry name" value="F_BAR"/>
    <property type="match status" value="1"/>
</dbReference>
<dbReference type="GO" id="GO:0007165">
    <property type="term" value="P:signal transduction"/>
    <property type="evidence" value="ECO:0007669"/>
    <property type="project" value="InterPro"/>
</dbReference>
<evidence type="ECO:0000259" key="6">
    <source>
        <dbReference type="PROSITE" id="PS51741"/>
    </source>
</evidence>
<evidence type="ECO:0000256" key="2">
    <source>
        <dbReference type="PROSITE-ProRule" id="PRU01077"/>
    </source>
</evidence>
<dbReference type="InterPro" id="IPR001060">
    <property type="entry name" value="FCH_dom"/>
</dbReference>
<evidence type="ECO:0000259" key="5">
    <source>
        <dbReference type="PROSITE" id="PS50238"/>
    </source>
</evidence>
<proteinExistence type="predicted"/>
<dbReference type="Gene3D" id="1.20.1270.60">
    <property type="entry name" value="Arfaptin homology (AH) domain/BAR domain"/>
    <property type="match status" value="1"/>
</dbReference>
<gene>
    <name evidence="7" type="ORF">AOQ84DRAFT_389405</name>
</gene>
<dbReference type="SUPFAM" id="SSF103657">
    <property type="entry name" value="BAR/IMD domain-like"/>
    <property type="match status" value="1"/>
</dbReference>
<keyword evidence="2 3" id="KW-0175">Coiled coil</keyword>
<dbReference type="GO" id="GO:0005938">
    <property type="term" value="C:cell cortex"/>
    <property type="evidence" value="ECO:0007669"/>
    <property type="project" value="UniProtKB-ARBA"/>
</dbReference>
<evidence type="ECO:0000256" key="1">
    <source>
        <dbReference type="ARBA" id="ARBA00022468"/>
    </source>
</evidence>
<dbReference type="PROSITE" id="PS50238">
    <property type="entry name" value="RHOGAP"/>
    <property type="match status" value="1"/>
</dbReference>
<feature type="coiled-coil region" evidence="3">
    <location>
        <begin position="164"/>
        <end position="216"/>
    </location>
</feature>
<name>A0A8E2F0A7_9PEZI</name>
<feature type="compositionally biased region" description="Low complexity" evidence="4">
    <location>
        <begin position="399"/>
        <end position="434"/>
    </location>
</feature>
<evidence type="ECO:0000256" key="3">
    <source>
        <dbReference type="SAM" id="Coils"/>
    </source>
</evidence>
<sequence length="709" mass="78435">MSSYPPTLPPVEMGSDGFNSDTFASPTTANGNGHVLNDAPAAATFSTSDAVAPPVSGPEKASAPVDPNIAKAVDAVLYSDIGVNTLLNRLKQSIASVRDFASFLKKRGALEEEHASGLKKICRATYDAIRKQEGRHGSYVRQFEELLKVNERMTDNGSTFGISLHQMQEDLNELANNMERGRKQWKQTGLAAEKRVLDAEALMEKAKAKYDSLAEDYDRVKTGDTGAGRKFGIKGPKSAAQHEEDLHRKLQAADADYLSKVQAAQAQRQELITTQRPQAIKAVKELITECDSALTLQMQKFVAFNERLLLDDGMCISPVNINDGREVLPPSLRELVCQIDNDKDFQQYITSFTPKIPVRSAEMKYEKHPTLVQPQAQPTPPPTQRQSLQMSTSQPPPSFSLQQQESLPSPQKYQPPQQYPPQQQQQQQQQQQPQQQPPPPLQQSYQAYNSGYQPPPPQKQQTAPYGAPPQQPSFPPSNPSHYPGPSYGLGPAGQKHAPQTMGVTYSNPPPIKPVFGVSLDELFRRDGSPVPMVVYECIQAVDLFGLEAEGIYRVPGTSSHIQAMKALFDNDSSKVDFRNPDSFYHDVNSVAGLLKQFFRDLPDPLLTSEHYTEFIDAARIDDDTVRRDSMHAIINALPDPNYATLRALVLHLNRVQAHSQANRMSTNNLGICFAPTVMGPHRGPMSDAGLQARVVNTILDNVFQIFDED</sequence>
<dbReference type="PANTHER" id="PTHR23176">
    <property type="entry name" value="RHO/RAC/CDC GTPASE-ACTIVATING PROTEIN"/>
    <property type="match status" value="1"/>
</dbReference>